<dbReference type="Proteomes" id="UP000680185">
    <property type="component" value="Unassembled WGS sequence"/>
</dbReference>
<dbReference type="AlphaFoldDB" id="A0A8T4L0S7"/>
<sequence>MAKHALKKSPRKKAKKGLRLSKKDLKELKEEMERNRKQRMEFVNMYADWLKKTPNKVWSKQQAKYLNK</sequence>
<organism evidence="2 3">
    <name type="scientific">Candidatus Iainarchaeum sp</name>
    <dbReference type="NCBI Taxonomy" id="3101447"/>
    <lineage>
        <taxon>Archaea</taxon>
        <taxon>Candidatus Iainarchaeota</taxon>
        <taxon>Candidatus Iainarchaeia</taxon>
        <taxon>Candidatus Iainarchaeales</taxon>
        <taxon>Candidatus Iainarchaeaceae</taxon>
        <taxon>Candidatus Iainarchaeum</taxon>
    </lineage>
</organism>
<gene>
    <name evidence="2" type="ORF">J4478_03820</name>
</gene>
<feature type="region of interest" description="Disordered" evidence="1">
    <location>
        <begin position="1"/>
        <end position="20"/>
    </location>
</feature>
<evidence type="ECO:0000256" key="1">
    <source>
        <dbReference type="SAM" id="MobiDB-lite"/>
    </source>
</evidence>
<dbReference type="EMBL" id="JAGVWB010000026">
    <property type="protein sequence ID" value="MBS3058500.1"/>
    <property type="molecule type" value="Genomic_DNA"/>
</dbReference>
<evidence type="ECO:0000313" key="2">
    <source>
        <dbReference type="EMBL" id="MBS3058500.1"/>
    </source>
</evidence>
<dbReference type="Pfam" id="PF26477">
    <property type="entry name" value="DUF8150"/>
    <property type="match status" value="1"/>
</dbReference>
<comment type="caution">
    <text evidence="2">The sequence shown here is derived from an EMBL/GenBank/DDBJ whole genome shotgun (WGS) entry which is preliminary data.</text>
</comment>
<protein>
    <submittedName>
        <fullName evidence="2">Uncharacterized protein</fullName>
    </submittedName>
</protein>
<dbReference type="InterPro" id="IPR058463">
    <property type="entry name" value="DUF8150"/>
</dbReference>
<proteinExistence type="predicted"/>
<reference evidence="2" key="2">
    <citation type="submission" date="2021-05" db="EMBL/GenBank/DDBJ databases">
        <title>Protein family content uncovers lineage relationships and bacterial pathway maintenance mechanisms in DPANN archaea.</title>
        <authorList>
            <person name="Castelle C.J."/>
            <person name="Meheust R."/>
            <person name="Jaffe A.L."/>
            <person name="Seitz K."/>
            <person name="Gong X."/>
            <person name="Baker B.J."/>
            <person name="Banfield J.F."/>
        </authorList>
    </citation>
    <scope>NUCLEOTIDE SEQUENCE</scope>
    <source>
        <strain evidence="2">RIFCSPLOWO2_01_FULL_43_13</strain>
    </source>
</reference>
<reference evidence="2" key="1">
    <citation type="submission" date="2021-03" db="EMBL/GenBank/DDBJ databases">
        <authorList>
            <person name="Jaffe A."/>
        </authorList>
    </citation>
    <scope>NUCLEOTIDE SEQUENCE</scope>
    <source>
        <strain evidence="2">RIFCSPLOWO2_01_FULL_43_13</strain>
    </source>
</reference>
<accession>A0A8T4L0S7</accession>
<name>A0A8T4L0S7_9ARCH</name>
<evidence type="ECO:0000313" key="3">
    <source>
        <dbReference type="Proteomes" id="UP000680185"/>
    </source>
</evidence>